<keyword evidence="2" id="KW-1185">Reference proteome</keyword>
<reference evidence="1" key="1">
    <citation type="journal article" date="2020" name="Cell">
        <title>Large-Scale Comparative Analyses of Tick Genomes Elucidate Their Genetic Diversity and Vector Capacities.</title>
        <authorList>
            <consortium name="Tick Genome and Microbiome Consortium (TIGMIC)"/>
            <person name="Jia N."/>
            <person name="Wang J."/>
            <person name="Shi W."/>
            <person name="Du L."/>
            <person name="Sun Y."/>
            <person name="Zhan W."/>
            <person name="Jiang J.F."/>
            <person name="Wang Q."/>
            <person name="Zhang B."/>
            <person name="Ji P."/>
            <person name="Bell-Sakyi L."/>
            <person name="Cui X.M."/>
            <person name="Yuan T.T."/>
            <person name="Jiang B.G."/>
            <person name="Yang W.F."/>
            <person name="Lam T.T."/>
            <person name="Chang Q.C."/>
            <person name="Ding S.J."/>
            <person name="Wang X.J."/>
            <person name="Zhu J.G."/>
            <person name="Ruan X.D."/>
            <person name="Zhao L."/>
            <person name="Wei J.T."/>
            <person name="Ye R.Z."/>
            <person name="Que T.C."/>
            <person name="Du C.H."/>
            <person name="Zhou Y.H."/>
            <person name="Cheng J.X."/>
            <person name="Dai P.F."/>
            <person name="Guo W.B."/>
            <person name="Han X.H."/>
            <person name="Huang E.J."/>
            <person name="Li L.F."/>
            <person name="Wei W."/>
            <person name="Gao Y.C."/>
            <person name="Liu J.Z."/>
            <person name="Shao H.Z."/>
            <person name="Wang X."/>
            <person name="Wang C.C."/>
            <person name="Yang T.C."/>
            <person name="Huo Q.B."/>
            <person name="Li W."/>
            <person name="Chen H.Y."/>
            <person name="Chen S.E."/>
            <person name="Zhou L.G."/>
            <person name="Ni X.B."/>
            <person name="Tian J.H."/>
            <person name="Sheng Y."/>
            <person name="Liu T."/>
            <person name="Pan Y.S."/>
            <person name="Xia L.Y."/>
            <person name="Li J."/>
            <person name="Zhao F."/>
            <person name="Cao W.C."/>
        </authorList>
    </citation>
    <scope>NUCLEOTIDE SEQUENCE</scope>
    <source>
        <strain evidence="1">Rsan-2018</strain>
    </source>
</reference>
<comment type="caution">
    <text evidence="1">The sequence shown here is derived from an EMBL/GenBank/DDBJ whole genome shotgun (WGS) entry which is preliminary data.</text>
</comment>
<accession>A0A9D4PGT7</accession>
<dbReference type="AlphaFoldDB" id="A0A9D4PGT7"/>
<gene>
    <name evidence="1" type="ORF">HPB52_010881</name>
</gene>
<dbReference type="VEuPathDB" id="VectorBase:RSAN_036128"/>
<dbReference type="EMBL" id="JABSTV010001254">
    <property type="protein sequence ID" value="KAH7939320.1"/>
    <property type="molecule type" value="Genomic_DNA"/>
</dbReference>
<evidence type="ECO:0000313" key="1">
    <source>
        <dbReference type="EMBL" id="KAH7939320.1"/>
    </source>
</evidence>
<sequence>MVQVERNVAQSYPIRVYAGSGYWISKDAWGTLFRATCDSMFCRLASTMFWTPDELKNRGVTGTFSNKSKSKGMTEAKQAFTPQKLSSLKGLFRVYMGSGVTEDEEKKRMKDVRRHLSQKLADCQRK</sequence>
<dbReference type="GO" id="GO:0045892">
    <property type="term" value="P:negative regulation of DNA-templated transcription"/>
    <property type="evidence" value="ECO:0007669"/>
    <property type="project" value="InterPro"/>
</dbReference>
<protein>
    <recommendedName>
        <fullName evidence="3">BEN domain-containing protein</fullName>
    </recommendedName>
</protein>
<dbReference type="PANTHER" id="PTHR14628">
    <property type="entry name" value="BEN DOMAIN-CONTAINING PROTEIN 5"/>
    <property type="match status" value="1"/>
</dbReference>
<name>A0A9D4PGT7_RHISA</name>
<dbReference type="Proteomes" id="UP000821837">
    <property type="component" value="Chromosome 8"/>
</dbReference>
<reference evidence="1" key="2">
    <citation type="submission" date="2021-09" db="EMBL/GenBank/DDBJ databases">
        <authorList>
            <person name="Jia N."/>
            <person name="Wang J."/>
            <person name="Shi W."/>
            <person name="Du L."/>
            <person name="Sun Y."/>
            <person name="Zhan W."/>
            <person name="Jiang J."/>
            <person name="Wang Q."/>
            <person name="Zhang B."/>
            <person name="Ji P."/>
            <person name="Sakyi L.B."/>
            <person name="Cui X."/>
            <person name="Yuan T."/>
            <person name="Jiang B."/>
            <person name="Yang W."/>
            <person name="Lam T.T.-Y."/>
            <person name="Chang Q."/>
            <person name="Ding S."/>
            <person name="Wang X."/>
            <person name="Zhu J."/>
            <person name="Ruan X."/>
            <person name="Zhao L."/>
            <person name="Wei J."/>
            <person name="Que T."/>
            <person name="Du C."/>
            <person name="Cheng J."/>
            <person name="Dai P."/>
            <person name="Han X."/>
            <person name="Huang E."/>
            <person name="Gao Y."/>
            <person name="Liu J."/>
            <person name="Shao H."/>
            <person name="Ye R."/>
            <person name="Li L."/>
            <person name="Wei W."/>
            <person name="Wang X."/>
            <person name="Wang C."/>
            <person name="Huo Q."/>
            <person name="Li W."/>
            <person name="Guo W."/>
            <person name="Chen H."/>
            <person name="Chen S."/>
            <person name="Zhou L."/>
            <person name="Zhou L."/>
            <person name="Ni X."/>
            <person name="Tian J."/>
            <person name="Zhou Y."/>
            <person name="Sheng Y."/>
            <person name="Liu T."/>
            <person name="Pan Y."/>
            <person name="Xia L."/>
            <person name="Li J."/>
            <person name="Zhao F."/>
            <person name="Cao W."/>
        </authorList>
    </citation>
    <scope>NUCLEOTIDE SEQUENCE</scope>
    <source>
        <strain evidence="1">Rsan-2018</strain>
        <tissue evidence="1">Larvae</tissue>
    </source>
</reference>
<dbReference type="GO" id="GO:0003677">
    <property type="term" value="F:DNA binding"/>
    <property type="evidence" value="ECO:0007669"/>
    <property type="project" value="InterPro"/>
</dbReference>
<evidence type="ECO:0008006" key="3">
    <source>
        <dbReference type="Google" id="ProtNLM"/>
    </source>
</evidence>
<proteinExistence type="predicted"/>
<evidence type="ECO:0000313" key="2">
    <source>
        <dbReference type="Proteomes" id="UP000821837"/>
    </source>
</evidence>
<dbReference type="PANTHER" id="PTHR14628:SF1">
    <property type="entry name" value="BEN DOMAIN-CONTAINING PROTEIN 5"/>
    <property type="match status" value="1"/>
</dbReference>
<dbReference type="InterPro" id="IPR040391">
    <property type="entry name" value="BEND5"/>
</dbReference>
<organism evidence="1 2">
    <name type="scientific">Rhipicephalus sanguineus</name>
    <name type="common">Brown dog tick</name>
    <name type="synonym">Ixodes sanguineus</name>
    <dbReference type="NCBI Taxonomy" id="34632"/>
    <lineage>
        <taxon>Eukaryota</taxon>
        <taxon>Metazoa</taxon>
        <taxon>Ecdysozoa</taxon>
        <taxon>Arthropoda</taxon>
        <taxon>Chelicerata</taxon>
        <taxon>Arachnida</taxon>
        <taxon>Acari</taxon>
        <taxon>Parasitiformes</taxon>
        <taxon>Ixodida</taxon>
        <taxon>Ixodoidea</taxon>
        <taxon>Ixodidae</taxon>
        <taxon>Rhipicephalinae</taxon>
        <taxon>Rhipicephalus</taxon>
        <taxon>Rhipicephalus</taxon>
    </lineage>
</organism>